<dbReference type="InterPro" id="IPR011051">
    <property type="entry name" value="RmlC_Cupin_sf"/>
</dbReference>
<comment type="caution">
    <text evidence="2">The sequence shown here is derived from an EMBL/GenBank/DDBJ whole genome shotgun (WGS) entry which is preliminary data.</text>
</comment>
<evidence type="ECO:0000313" key="3">
    <source>
        <dbReference type="Proteomes" id="UP000261284"/>
    </source>
</evidence>
<evidence type="ECO:0000259" key="1">
    <source>
        <dbReference type="Pfam" id="PF07883"/>
    </source>
</evidence>
<accession>A0A3E1NDW9</accession>
<evidence type="ECO:0000313" key="2">
    <source>
        <dbReference type="EMBL" id="RFM26163.1"/>
    </source>
</evidence>
<dbReference type="Gene3D" id="2.60.120.10">
    <property type="entry name" value="Jelly Rolls"/>
    <property type="match status" value="1"/>
</dbReference>
<proteinExistence type="predicted"/>
<dbReference type="EMBL" id="QTJU01000011">
    <property type="protein sequence ID" value="RFM26163.1"/>
    <property type="molecule type" value="Genomic_DNA"/>
</dbReference>
<dbReference type="Pfam" id="PF07883">
    <property type="entry name" value="Cupin_2"/>
    <property type="match status" value="1"/>
</dbReference>
<dbReference type="PANTHER" id="PTHR36440">
    <property type="entry name" value="PUTATIVE (AFU_ORTHOLOGUE AFUA_8G07350)-RELATED"/>
    <property type="match status" value="1"/>
</dbReference>
<sequence length="149" mass="16043">MSRTYWIFGCKLEILADEQDTAASYDLILGTLAPGVEIPLHKHHRYTESLVVMEGEITVFLEDSTHIVKPGEHVFIPKLTPHAVLSTGATAAKVLTVASPSSFARLIRETGIPGRQDGAAPDLDNDLGSFVRISAELGDELLGPPGTRP</sequence>
<reference evidence="2 3" key="1">
    <citation type="submission" date="2018-08" db="EMBL/GenBank/DDBJ databases">
        <title>Chitinophagaceae sp. K23C18032701, a novel bacterium isolated from forest soil.</title>
        <authorList>
            <person name="Wang C."/>
        </authorList>
    </citation>
    <scope>NUCLEOTIDE SEQUENCE [LARGE SCALE GENOMIC DNA]</scope>
    <source>
        <strain evidence="2 3">K23C18032701</strain>
    </source>
</reference>
<dbReference type="AlphaFoldDB" id="A0A3E1NDW9"/>
<dbReference type="InterPro" id="IPR014710">
    <property type="entry name" value="RmlC-like_jellyroll"/>
</dbReference>
<dbReference type="InterPro" id="IPR013096">
    <property type="entry name" value="Cupin_2"/>
</dbReference>
<name>A0A3E1NDW9_9BACT</name>
<dbReference type="SUPFAM" id="SSF51182">
    <property type="entry name" value="RmlC-like cupins"/>
    <property type="match status" value="1"/>
</dbReference>
<keyword evidence="3" id="KW-1185">Reference proteome</keyword>
<gene>
    <name evidence="2" type="ORF">DXN05_21425</name>
</gene>
<feature type="domain" description="Cupin type-2" evidence="1">
    <location>
        <begin position="31"/>
        <end position="97"/>
    </location>
</feature>
<protein>
    <submittedName>
        <fullName evidence="2">Cupin domain-containing protein</fullName>
    </submittedName>
</protein>
<dbReference type="Proteomes" id="UP000261284">
    <property type="component" value="Unassembled WGS sequence"/>
</dbReference>
<dbReference type="RefSeq" id="WP_116849341.1">
    <property type="nucleotide sequence ID" value="NZ_QTJU01000011.1"/>
</dbReference>
<dbReference type="PANTHER" id="PTHR36440:SF1">
    <property type="entry name" value="PUTATIVE (AFU_ORTHOLOGUE AFUA_8G07350)-RELATED"/>
    <property type="match status" value="1"/>
</dbReference>
<dbReference type="OrthoDB" id="72027at2"/>
<organism evidence="2 3">
    <name type="scientific">Deminuibacter soli</name>
    <dbReference type="NCBI Taxonomy" id="2291815"/>
    <lineage>
        <taxon>Bacteria</taxon>
        <taxon>Pseudomonadati</taxon>
        <taxon>Bacteroidota</taxon>
        <taxon>Chitinophagia</taxon>
        <taxon>Chitinophagales</taxon>
        <taxon>Chitinophagaceae</taxon>
        <taxon>Deminuibacter</taxon>
    </lineage>
</organism>
<dbReference type="InterPro" id="IPR053146">
    <property type="entry name" value="QDO-like"/>
</dbReference>